<dbReference type="AlphaFoldDB" id="X1JNP6"/>
<protein>
    <submittedName>
        <fullName evidence="1">Uncharacterized protein</fullName>
    </submittedName>
</protein>
<gene>
    <name evidence="1" type="ORF">S03H2_72990</name>
</gene>
<feature type="non-terminal residue" evidence="1">
    <location>
        <position position="1"/>
    </location>
</feature>
<dbReference type="EMBL" id="BARU01049715">
    <property type="protein sequence ID" value="GAH95692.1"/>
    <property type="molecule type" value="Genomic_DNA"/>
</dbReference>
<accession>X1JNP6</accession>
<proteinExistence type="predicted"/>
<comment type="caution">
    <text evidence="1">The sequence shown here is derived from an EMBL/GenBank/DDBJ whole genome shotgun (WGS) entry which is preliminary data.</text>
</comment>
<name>X1JNP6_9ZZZZ</name>
<sequence>TNDETFIKAVSKYEKRVEQIELSKMVMRSFLYNEILVS</sequence>
<evidence type="ECO:0000313" key="1">
    <source>
        <dbReference type="EMBL" id="GAH95692.1"/>
    </source>
</evidence>
<feature type="non-terminal residue" evidence="1">
    <location>
        <position position="38"/>
    </location>
</feature>
<organism evidence="1">
    <name type="scientific">marine sediment metagenome</name>
    <dbReference type="NCBI Taxonomy" id="412755"/>
    <lineage>
        <taxon>unclassified sequences</taxon>
        <taxon>metagenomes</taxon>
        <taxon>ecological metagenomes</taxon>
    </lineage>
</organism>
<reference evidence="1" key="1">
    <citation type="journal article" date="2014" name="Front. Microbiol.">
        <title>High frequency of phylogenetically diverse reductive dehalogenase-homologous genes in deep subseafloor sedimentary metagenomes.</title>
        <authorList>
            <person name="Kawai M."/>
            <person name="Futagami T."/>
            <person name="Toyoda A."/>
            <person name="Takaki Y."/>
            <person name="Nishi S."/>
            <person name="Hori S."/>
            <person name="Arai W."/>
            <person name="Tsubouchi T."/>
            <person name="Morono Y."/>
            <person name="Uchiyama I."/>
            <person name="Ito T."/>
            <person name="Fujiyama A."/>
            <person name="Inagaki F."/>
            <person name="Takami H."/>
        </authorList>
    </citation>
    <scope>NUCLEOTIDE SEQUENCE</scope>
    <source>
        <strain evidence="1">Expedition CK06-06</strain>
    </source>
</reference>